<sequence length="72" mass="8230">MFHTALTFRRKSYSPSRSRRVRGYIFVITNANVILICRQRKGEGYNDKKGAGNGASVCLWFTADLCQDLLEE</sequence>
<protein>
    <submittedName>
        <fullName evidence="1">Uncharacterized protein</fullName>
    </submittedName>
</protein>
<dbReference type="EMBL" id="JAERUA010000003">
    <property type="protein sequence ID" value="KAI1902162.1"/>
    <property type="molecule type" value="Genomic_DNA"/>
</dbReference>
<dbReference type="Proteomes" id="UP000829720">
    <property type="component" value="Unassembled WGS sequence"/>
</dbReference>
<keyword evidence="2" id="KW-1185">Reference proteome</keyword>
<gene>
    <name evidence="1" type="ORF">AGOR_G00041860</name>
</gene>
<organism evidence="1 2">
    <name type="scientific">Albula goreensis</name>
    <dbReference type="NCBI Taxonomy" id="1534307"/>
    <lineage>
        <taxon>Eukaryota</taxon>
        <taxon>Metazoa</taxon>
        <taxon>Chordata</taxon>
        <taxon>Craniata</taxon>
        <taxon>Vertebrata</taxon>
        <taxon>Euteleostomi</taxon>
        <taxon>Actinopterygii</taxon>
        <taxon>Neopterygii</taxon>
        <taxon>Teleostei</taxon>
        <taxon>Albuliformes</taxon>
        <taxon>Albulidae</taxon>
        <taxon>Albula</taxon>
    </lineage>
</organism>
<evidence type="ECO:0000313" key="2">
    <source>
        <dbReference type="Proteomes" id="UP000829720"/>
    </source>
</evidence>
<reference evidence="1" key="1">
    <citation type="submission" date="2021-01" db="EMBL/GenBank/DDBJ databases">
        <authorList>
            <person name="Zahm M."/>
            <person name="Roques C."/>
            <person name="Cabau C."/>
            <person name="Klopp C."/>
            <person name="Donnadieu C."/>
            <person name="Jouanno E."/>
            <person name="Lampietro C."/>
            <person name="Louis A."/>
            <person name="Herpin A."/>
            <person name="Echchiki A."/>
            <person name="Berthelot C."/>
            <person name="Parey E."/>
            <person name="Roest-Crollius H."/>
            <person name="Braasch I."/>
            <person name="Postlethwait J."/>
            <person name="Bobe J."/>
            <person name="Montfort J."/>
            <person name="Bouchez O."/>
            <person name="Begum T."/>
            <person name="Mejri S."/>
            <person name="Adams A."/>
            <person name="Chen W.-J."/>
            <person name="Guiguen Y."/>
        </authorList>
    </citation>
    <scope>NUCLEOTIDE SEQUENCE</scope>
    <source>
        <tissue evidence="1">Blood</tissue>
    </source>
</reference>
<accession>A0A8T3DYY9</accession>
<dbReference type="AlphaFoldDB" id="A0A8T3DYY9"/>
<name>A0A8T3DYY9_9TELE</name>
<evidence type="ECO:0000313" key="1">
    <source>
        <dbReference type="EMBL" id="KAI1902162.1"/>
    </source>
</evidence>
<comment type="caution">
    <text evidence="1">The sequence shown here is derived from an EMBL/GenBank/DDBJ whole genome shotgun (WGS) entry which is preliminary data.</text>
</comment>
<proteinExistence type="predicted"/>